<dbReference type="GO" id="GO:0008270">
    <property type="term" value="F:zinc ion binding"/>
    <property type="evidence" value="ECO:0007669"/>
    <property type="project" value="UniProtKB-KW"/>
</dbReference>
<sequence length="615" mass="68490">MVDLKEAALSENVGDAGSEKTNFSSKKGCIDAMLPQVSAEQRDRLHRKISLWLVRRGRPLTLPERDQEFRDIFEEIFKGGYTPPSYKLVVDMILSLSAEGKLKVKNAVADLMSEGILPSIGGDIWSQGGIAIFGVLLVYWLDANFKLHERLVAAIPFSSVRHTAAELESATKTACASMGIGKYEEVVCATTDEEDPDLLDTVAECIHCTVSDNASNIVSGWTCFDGHECAAHTIALTVKTFLEQQRVKKVFAKLRGMTGHFSHSVIGVKLLHECQKRSGLRESKPPQDNDTRSGWGGACKQAEWYMENRVAVQMYDYEHPTKAATAVPNVDGSVYRDHQLDVEEWLIVRESVYILKYASITIDLLQGTHYPTASLLLPMIGKLAHITHPSTALKYEGKPVQITNKEVLDARARMHAVICSRYFKNMMECKVEDFCVATVLDPRYKDFKFKGANNWLQGNLTRDKAVQWTRAAWESDWAPKKEQESCDGTPRAAQVAAPKDNRGTTVVSFLADSDDEDESDDVGPLAVEEKDELTAYLDIPSVPLSIDLQEWWRVHSTDYPSLAKMARQFLAVPATSAGVERAFSKVSSMHSDLRKNLTEGTIEHSVMASMNTVDF</sequence>
<evidence type="ECO:0000313" key="8">
    <source>
        <dbReference type="EMBL" id="KAK3285497.1"/>
    </source>
</evidence>
<dbReference type="AlphaFoldDB" id="A0AAE0LHL7"/>
<dbReference type="EMBL" id="LGRX02001794">
    <property type="protein sequence ID" value="KAK3285497.1"/>
    <property type="molecule type" value="Genomic_DNA"/>
</dbReference>
<evidence type="ECO:0000256" key="6">
    <source>
        <dbReference type="SAM" id="MobiDB-lite"/>
    </source>
</evidence>
<evidence type="ECO:0000256" key="5">
    <source>
        <dbReference type="ARBA" id="ARBA00023242"/>
    </source>
</evidence>
<evidence type="ECO:0000256" key="2">
    <source>
        <dbReference type="ARBA" id="ARBA00022723"/>
    </source>
</evidence>
<evidence type="ECO:0000256" key="1">
    <source>
        <dbReference type="ARBA" id="ARBA00004123"/>
    </source>
</evidence>
<keyword evidence="2" id="KW-0479">Metal-binding</keyword>
<dbReference type="InterPro" id="IPR008906">
    <property type="entry name" value="HATC_C_dom"/>
</dbReference>
<evidence type="ECO:0000256" key="4">
    <source>
        <dbReference type="ARBA" id="ARBA00022833"/>
    </source>
</evidence>
<dbReference type="GO" id="GO:0005634">
    <property type="term" value="C:nucleus"/>
    <property type="evidence" value="ECO:0007669"/>
    <property type="project" value="UniProtKB-SubCell"/>
</dbReference>
<reference evidence="8 9" key="1">
    <citation type="journal article" date="2015" name="Genome Biol. Evol.">
        <title>Comparative Genomics of a Bacterivorous Green Alga Reveals Evolutionary Causalities and Consequences of Phago-Mixotrophic Mode of Nutrition.</title>
        <authorList>
            <person name="Burns J.A."/>
            <person name="Paasch A."/>
            <person name="Narechania A."/>
            <person name="Kim E."/>
        </authorList>
    </citation>
    <scope>NUCLEOTIDE SEQUENCE [LARGE SCALE GENOMIC DNA]</scope>
    <source>
        <strain evidence="8 9">PLY_AMNH</strain>
    </source>
</reference>
<evidence type="ECO:0000259" key="7">
    <source>
        <dbReference type="Pfam" id="PF05699"/>
    </source>
</evidence>
<keyword evidence="3" id="KW-0863">Zinc-finger</keyword>
<dbReference type="Proteomes" id="UP001190700">
    <property type="component" value="Unassembled WGS sequence"/>
</dbReference>
<dbReference type="PANTHER" id="PTHR46481">
    <property type="entry name" value="ZINC FINGER BED DOMAIN-CONTAINING PROTEIN 4"/>
    <property type="match status" value="1"/>
</dbReference>
<dbReference type="PANTHER" id="PTHR46481:SF10">
    <property type="entry name" value="ZINC FINGER BED DOMAIN-CONTAINING PROTEIN 39"/>
    <property type="match status" value="1"/>
</dbReference>
<dbReference type="SUPFAM" id="SSF53098">
    <property type="entry name" value="Ribonuclease H-like"/>
    <property type="match status" value="1"/>
</dbReference>
<feature type="domain" description="HAT C-terminal dimerisation" evidence="7">
    <location>
        <begin position="532"/>
        <end position="603"/>
    </location>
</feature>
<evidence type="ECO:0000256" key="3">
    <source>
        <dbReference type="ARBA" id="ARBA00022771"/>
    </source>
</evidence>
<organism evidence="8 9">
    <name type="scientific">Cymbomonas tetramitiformis</name>
    <dbReference type="NCBI Taxonomy" id="36881"/>
    <lineage>
        <taxon>Eukaryota</taxon>
        <taxon>Viridiplantae</taxon>
        <taxon>Chlorophyta</taxon>
        <taxon>Pyramimonadophyceae</taxon>
        <taxon>Pyramimonadales</taxon>
        <taxon>Pyramimonadaceae</taxon>
        <taxon>Cymbomonas</taxon>
    </lineage>
</organism>
<dbReference type="Pfam" id="PF05699">
    <property type="entry name" value="Dimer_Tnp_hAT"/>
    <property type="match status" value="1"/>
</dbReference>
<comment type="subcellular location">
    <subcellularLocation>
        <location evidence="1">Nucleus</location>
    </subcellularLocation>
</comment>
<dbReference type="InterPro" id="IPR012337">
    <property type="entry name" value="RNaseH-like_sf"/>
</dbReference>
<protein>
    <recommendedName>
        <fullName evidence="7">HAT C-terminal dimerisation domain-containing protein</fullName>
    </recommendedName>
</protein>
<keyword evidence="4" id="KW-0862">Zinc</keyword>
<keyword evidence="5" id="KW-0539">Nucleus</keyword>
<feature type="region of interest" description="Disordered" evidence="6">
    <location>
        <begin position="479"/>
        <end position="500"/>
    </location>
</feature>
<proteinExistence type="predicted"/>
<evidence type="ECO:0000313" key="9">
    <source>
        <dbReference type="Proteomes" id="UP001190700"/>
    </source>
</evidence>
<comment type="caution">
    <text evidence="8">The sequence shown here is derived from an EMBL/GenBank/DDBJ whole genome shotgun (WGS) entry which is preliminary data.</text>
</comment>
<keyword evidence="9" id="KW-1185">Reference proteome</keyword>
<name>A0AAE0LHL7_9CHLO</name>
<accession>A0AAE0LHL7</accession>
<dbReference type="InterPro" id="IPR052035">
    <property type="entry name" value="ZnF_BED_domain_contain"/>
</dbReference>
<dbReference type="GO" id="GO:0046983">
    <property type="term" value="F:protein dimerization activity"/>
    <property type="evidence" value="ECO:0007669"/>
    <property type="project" value="InterPro"/>
</dbReference>
<gene>
    <name evidence="8" type="ORF">CYMTET_6905</name>
</gene>